<dbReference type="GO" id="GO:0032259">
    <property type="term" value="P:methylation"/>
    <property type="evidence" value="ECO:0007669"/>
    <property type="project" value="UniProtKB-KW"/>
</dbReference>
<dbReference type="PROSITE" id="PS51679">
    <property type="entry name" value="SAM_MT_C5"/>
    <property type="match status" value="1"/>
</dbReference>
<name>A0A316EF04_9BACT</name>
<keyword evidence="1 6" id="KW-0489">Methyltransferase</keyword>
<dbReference type="GO" id="GO:0003886">
    <property type="term" value="F:DNA (cytosine-5-)-methyltransferase activity"/>
    <property type="evidence" value="ECO:0007669"/>
    <property type="project" value="UniProtKB-EC"/>
</dbReference>
<dbReference type="EC" id="2.1.1.37" evidence="8"/>
<dbReference type="Gene3D" id="3.40.50.150">
    <property type="entry name" value="Vaccinia Virus protein VP39"/>
    <property type="match status" value="1"/>
</dbReference>
<keyword evidence="2 6" id="KW-0808">Transferase</keyword>
<dbReference type="PROSITE" id="PS00094">
    <property type="entry name" value="C5_MTASE_1"/>
    <property type="match status" value="1"/>
</dbReference>
<dbReference type="OrthoDB" id="32195at2"/>
<evidence type="ECO:0000313" key="10">
    <source>
        <dbReference type="Proteomes" id="UP000245489"/>
    </source>
</evidence>
<keyword evidence="3 6" id="KW-0949">S-adenosyl-L-methionine</keyword>
<sequence>MMQYNIVDLFSGCGGFSYGFESAGFNVLLGVDNDEKSLKTFEKNHKNSKGLKLDLHEDEAIDTIIEKLGDKVVDVIIAGPPCQGFSLTGRRDENDKRNKLFYSVFKLAEKVNPKAIIIENVPGLATLYEGQAKKTILEEFYKLGFTSNFKVLFAPDYEVPQIRKRIFFVGLSPEFGEFEFPIPILKEEEYNTCEDAISDLPTREFELGEEIDEYDKEPKSEYQKRLRKGSTALYNHVSSKHTEHVINVISQVPEGGNHKNLPPGVGDSRKFNEAWTRYHSKKPSKTIDTGHRNHFHYKFNRIPTVRENARLQSFPDCFVFEGNKTQQNRQVGNAVPPLLGFHIAKQLLKFLNKNGE</sequence>
<evidence type="ECO:0000256" key="3">
    <source>
        <dbReference type="ARBA" id="ARBA00022691"/>
    </source>
</evidence>
<gene>
    <name evidence="9" type="ORF">LV89_01045</name>
</gene>
<comment type="similarity">
    <text evidence="6 7">Belongs to the class I-like SAM-binding methyltransferase superfamily. C5-methyltransferase family.</text>
</comment>
<reference evidence="9 10" key="1">
    <citation type="submission" date="2018-05" db="EMBL/GenBank/DDBJ databases">
        <title>Genomic Encyclopedia of Archaeal and Bacterial Type Strains, Phase II (KMG-II): from individual species to whole genera.</title>
        <authorList>
            <person name="Goeker M."/>
        </authorList>
    </citation>
    <scope>NUCLEOTIDE SEQUENCE [LARGE SCALE GENOMIC DNA]</scope>
    <source>
        <strain evidence="9 10">DSM 22214</strain>
    </source>
</reference>
<dbReference type="AlphaFoldDB" id="A0A316EF04"/>
<dbReference type="InterPro" id="IPR050390">
    <property type="entry name" value="C5-Methyltransferase"/>
</dbReference>
<evidence type="ECO:0000256" key="4">
    <source>
        <dbReference type="ARBA" id="ARBA00022747"/>
    </source>
</evidence>
<dbReference type="InterPro" id="IPR001525">
    <property type="entry name" value="C5_MeTfrase"/>
</dbReference>
<dbReference type="PROSITE" id="PS00095">
    <property type="entry name" value="C5_MTASE_2"/>
    <property type="match status" value="1"/>
</dbReference>
<dbReference type="GO" id="GO:0009307">
    <property type="term" value="P:DNA restriction-modification system"/>
    <property type="evidence" value="ECO:0007669"/>
    <property type="project" value="UniProtKB-KW"/>
</dbReference>
<dbReference type="GO" id="GO:0003677">
    <property type="term" value="F:DNA binding"/>
    <property type="evidence" value="ECO:0007669"/>
    <property type="project" value="TreeGrafter"/>
</dbReference>
<evidence type="ECO:0000256" key="6">
    <source>
        <dbReference type="PROSITE-ProRule" id="PRU01016"/>
    </source>
</evidence>
<evidence type="ECO:0000256" key="8">
    <source>
        <dbReference type="RuleBase" id="RU000417"/>
    </source>
</evidence>
<dbReference type="InterPro" id="IPR018117">
    <property type="entry name" value="C5_DNA_meth_AS"/>
</dbReference>
<dbReference type="PANTHER" id="PTHR10629">
    <property type="entry name" value="CYTOSINE-SPECIFIC METHYLTRANSFERASE"/>
    <property type="match status" value="1"/>
</dbReference>
<comment type="caution">
    <text evidence="9">The sequence shown here is derived from an EMBL/GenBank/DDBJ whole genome shotgun (WGS) entry which is preliminary data.</text>
</comment>
<evidence type="ECO:0000256" key="2">
    <source>
        <dbReference type="ARBA" id="ARBA00022679"/>
    </source>
</evidence>
<dbReference type="GO" id="GO:0044027">
    <property type="term" value="P:negative regulation of gene expression via chromosomal CpG island methylation"/>
    <property type="evidence" value="ECO:0007669"/>
    <property type="project" value="TreeGrafter"/>
</dbReference>
<accession>A0A316EF04</accession>
<keyword evidence="4" id="KW-0680">Restriction system</keyword>
<dbReference type="EMBL" id="QGGO01000004">
    <property type="protein sequence ID" value="PWK28262.1"/>
    <property type="molecule type" value="Genomic_DNA"/>
</dbReference>
<protein>
    <recommendedName>
        <fullName evidence="8">Cytosine-specific methyltransferase</fullName>
        <ecNumber evidence="8">2.1.1.37</ecNumber>
    </recommendedName>
</protein>
<dbReference type="InterPro" id="IPR031303">
    <property type="entry name" value="C5_meth_CS"/>
</dbReference>
<dbReference type="PRINTS" id="PR00105">
    <property type="entry name" value="C5METTRFRASE"/>
</dbReference>
<comment type="catalytic activity">
    <reaction evidence="5 8">
        <text>a 2'-deoxycytidine in DNA + S-adenosyl-L-methionine = a 5-methyl-2'-deoxycytidine in DNA + S-adenosyl-L-homocysteine + H(+)</text>
        <dbReference type="Rhea" id="RHEA:13681"/>
        <dbReference type="Rhea" id="RHEA-COMP:11369"/>
        <dbReference type="Rhea" id="RHEA-COMP:11370"/>
        <dbReference type="ChEBI" id="CHEBI:15378"/>
        <dbReference type="ChEBI" id="CHEBI:57856"/>
        <dbReference type="ChEBI" id="CHEBI:59789"/>
        <dbReference type="ChEBI" id="CHEBI:85452"/>
        <dbReference type="ChEBI" id="CHEBI:85454"/>
        <dbReference type="EC" id="2.1.1.37"/>
    </reaction>
</comment>
<dbReference type="NCBIfam" id="TIGR00675">
    <property type="entry name" value="dcm"/>
    <property type="match status" value="1"/>
</dbReference>
<dbReference type="Pfam" id="PF00145">
    <property type="entry name" value="DNA_methylase"/>
    <property type="match status" value="1"/>
</dbReference>
<feature type="active site" evidence="6">
    <location>
        <position position="82"/>
    </location>
</feature>
<evidence type="ECO:0000313" key="9">
    <source>
        <dbReference type="EMBL" id="PWK28262.1"/>
    </source>
</evidence>
<evidence type="ECO:0000256" key="1">
    <source>
        <dbReference type="ARBA" id="ARBA00022603"/>
    </source>
</evidence>
<dbReference type="InterPro" id="IPR029063">
    <property type="entry name" value="SAM-dependent_MTases_sf"/>
</dbReference>
<proteinExistence type="inferred from homology"/>
<keyword evidence="10" id="KW-1185">Reference proteome</keyword>
<dbReference type="Gene3D" id="3.90.120.10">
    <property type="entry name" value="DNA Methylase, subunit A, domain 2"/>
    <property type="match status" value="1"/>
</dbReference>
<evidence type="ECO:0000256" key="5">
    <source>
        <dbReference type="ARBA" id="ARBA00047422"/>
    </source>
</evidence>
<dbReference type="PANTHER" id="PTHR10629:SF52">
    <property type="entry name" value="DNA (CYTOSINE-5)-METHYLTRANSFERASE 1"/>
    <property type="match status" value="1"/>
</dbReference>
<evidence type="ECO:0000256" key="7">
    <source>
        <dbReference type="RuleBase" id="RU000416"/>
    </source>
</evidence>
<dbReference type="SUPFAM" id="SSF53335">
    <property type="entry name" value="S-adenosyl-L-methionine-dependent methyltransferases"/>
    <property type="match status" value="1"/>
</dbReference>
<organism evidence="9 10">
    <name type="scientific">Arcicella aurantiaca</name>
    <dbReference type="NCBI Taxonomy" id="591202"/>
    <lineage>
        <taxon>Bacteria</taxon>
        <taxon>Pseudomonadati</taxon>
        <taxon>Bacteroidota</taxon>
        <taxon>Cytophagia</taxon>
        <taxon>Cytophagales</taxon>
        <taxon>Flectobacillaceae</taxon>
        <taxon>Arcicella</taxon>
    </lineage>
</organism>
<dbReference type="Proteomes" id="UP000245489">
    <property type="component" value="Unassembled WGS sequence"/>
</dbReference>